<dbReference type="PANTHER" id="PTHR11079:SF156">
    <property type="entry name" value="INACTIVE TRNA-SPECIFIC ADENOSINE DEAMINASE-LIKE PROTEIN 3-RELATED"/>
    <property type="match status" value="1"/>
</dbReference>
<dbReference type="InterPro" id="IPR002125">
    <property type="entry name" value="CMP_dCMP_dom"/>
</dbReference>
<evidence type="ECO:0000259" key="3">
    <source>
        <dbReference type="PROSITE" id="PS51747"/>
    </source>
</evidence>
<evidence type="ECO:0000256" key="1">
    <source>
        <dbReference type="ARBA" id="ARBA00022694"/>
    </source>
</evidence>
<name>A0AAE9W8G2_9SCHI</name>
<dbReference type="InterPro" id="IPR016193">
    <property type="entry name" value="Cytidine_deaminase-like"/>
</dbReference>
<feature type="domain" description="CMP/dCMP-type deaminase" evidence="3">
    <location>
        <begin position="181"/>
        <end position="322"/>
    </location>
</feature>
<sequence>MASIDGRLSGIYCKTFGDNTLYDLMEKSISTRSQQGETNIDEQHWPFKLVKSHLELRPLETENVWIARLKPQFASKTTEYVKKIRSKQKEALLHCARLRRIQKENEPLELEIILCPVLAMTQSQIEKDLQELEIDAKVYILPVPSHAPLTLEQYKEWNPIWPVFYRRHTERQDIFTNRELEVIDGVLNDLIQAAFVSQSKGQIGCAAAVYDHTSRTVLSVSIDERNASRNPVDHCAMRAINLVAAGERERRKLPHESSEERYLCRGLTVLMTHEPCVMCSMALLHSRIFRLIYCQQQSLTGGIESLYGIHWRAELNHRYLAYSGWEKEVPELEGNVHV</sequence>
<dbReference type="SUPFAM" id="SSF53927">
    <property type="entry name" value="Cytidine deaminase-like"/>
    <property type="match status" value="1"/>
</dbReference>
<protein>
    <submittedName>
        <fullName evidence="4">tRNA specific adenosine deaminase subunit Tad3</fullName>
    </submittedName>
</protein>
<dbReference type="AlphaFoldDB" id="A0AAE9W8G2"/>
<comment type="similarity">
    <text evidence="2">Belongs to the cytidine and deoxycytidylate deaminase family. ADAT3 subfamily.</text>
</comment>
<dbReference type="KEGG" id="som:SOMG_02014"/>
<keyword evidence="1" id="KW-0819">tRNA processing</keyword>
<dbReference type="GO" id="GO:0005634">
    <property type="term" value="C:nucleus"/>
    <property type="evidence" value="ECO:0007669"/>
    <property type="project" value="TreeGrafter"/>
</dbReference>
<dbReference type="GO" id="GO:0005737">
    <property type="term" value="C:cytoplasm"/>
    <property type="evidence" value="ECO:0007669"/>
    <property type="project" value="TreeGrafter"/>
</dbReference>
<dbReference type="GO" id="GO:0052717">
    <property type="term" value="F:tRNA-specific adenosine-34 deaminase activity"/>
    <property type="evidence" value="ECO:0007669"/>
    <property type="project" value="TreeGrafter"/>
</dbReference>
<dbReference type="Pfam" id="PF00383">
    <property type="entry name" value="dCMP_cyt_deam_1"/>
    <property type="match status" value="1"/>
</dbReference>
<gene>
    <name evidence="4" type="primary">tad3</name>
    <name evidence="4" type="ORF">SOMG_02014</name>
</gene>
<evidence type="ECO:0000256" key="2">
    <source>
        <dbReference type="ARBA" id="ARBA00038160"/>
    </source>
</evidence>
<organism evidence="4 5">
    <name type="scientific">Schizosaccharomyces osmophilus</name>
    <dbReference type="NCBI Taxonomy" id="2545709"/>
    <lineage>
        <taxon>Eukaryota</taxon>
        <taxon>Fungi</taxon>
        <taxon>Dikarya</taxon>
        <taxon>Ascomycota</taxon>
        <taxon>Taphrinomycotina</taxon>
        <taxon>Schizosaccharomycetes</taxon>
        <taxon>Schizosaccharomycetales</taxon>
        <taxon>Schizosaccharomycetaceae</taxon>
        <taxon>Schizosaccharomyces</taxon>
    </lineage>
</organism>
<evidence type="ECO:0000313" key="5">
    <source>
        <dbReference type="Proteomes" id="UP001212411"/>
    </source>
</evidence>
<dbReference type="EMBL" id="CP115611">
    <property type="protein sequence ID" value="WBW71199.1"/>
    <property type="molecule type" value="Genomic_DNA"/>
</dbReference>
<reference evidence="4 5" key="1">
    <citation type="journal article" date="2023" name="G3 (Bethesda)">
        <title>A high-quality reference genome for the fission yeast Schizosaccharomyces osmophilus.</title>
        <authorList>
            <person name="Jia G.S."/>
            <person name="Zhang W.C."/>
            <person name="Liang Y."/>
            <person name="Liu X.H."/>
            <person name="Rhind N."/>
            <person name="Pidoux A."/>
            <person name="Brysch-Herzberg M."/>
            <person name="Du L.L."/>
        </authorList>
    </citation>
    <scope>NUCLEOTIDE SEQUENCE [LARGE SCALE GENOMIC DNA]</scope>
    <source>
        <strain evidence="4 5">CBS 15793</strain>
    </source>
</reference>
<dbReference type="Proteomes" id="UP001212411">
    <property type="component" value="Chromosome 1"/>
</dbReference>
<dbReference type="RefSeq" id="XP_056035442.1">
    <property type="nucleotide sequence ID" value="XM_056180807.1"/>
</dbReference>
<keyword evidence="5" id="KW-1185">Reference proteome</keyword>
<dbReference type="PANTHER" id="PTHR11079">
    <property type="entry name" value="CYTOSINE DEAMINASE FAMILY MEMBER"/>
    <property type="match status" value="1"/>
</dbReference>
<dbReference type="GO" id="GO:0008033">
    <property type="term" value="P:tRNA processing"/>
    <property type="evidence" value="ECO:0007669"/>
    <property type="project" value="UniProtKB-KW"/>
</dbReference>
<accession>A0AAE9W8G2</accession>
<evidence type="ECO:0000313" key="4">
    <source>
        <dbReference type="EMBL" id="WBW71199.1"/>
    </source>
</evidence>
<dbReference type="Gene3D" id="3.40.140.10">
    <property type="entry name" value="Cytidine Deaminase, domain 2"/>
    <property type="match status" value="1"/>
</dbReference>
<dbReference type="CDD" id="cd01285">
    <property type="entry name" value="nucleoside_deaminase"/>
    <property type="match status" value="1"/>
</dbReference>
<proteinExistence type="inferred from homology"/>
<dbReference type="PROSITE" id="PS51747">
    <property type="entry name" value="CYT_DCMP_DEAMINASES_2"/>
    <property type="match status" value="1"/>
</dbReference>
<dbReference type="GeneID" id="80875496"/>